<sequence length="449" mass="50374">MSLSSSTTSSSSCSPMSSTSMGMFFADMNSLSITQKHDNESIKTRGSWDFQFLNKEAFSQSLDEAETSEENNETIDLNASCFNEEKPITMHSTTIFNSSSSNIGKEITESGQSKLCARGHWRPAEDAKLKELVAIYGPQNWNLIAEKLEGRSGKSCRLRWFNQLDPRINRRAFTEEEEERLMAAHRLYGNKWAMIARLFPGRTDNAVKNHWHVIMARKYREQSSAYRRRKMGQFVYRRTTIEEDSNSSLFVSSSKEVAEVAMKGETQTPTISVGQNSANPFGCLKINNEGPNGWVVYGPNGSPHMAASVGEAIPSTRTNVPLLSPYSPFCAPFETLPGSQCGNEEMNILNQQGRFWERQRETSNISHNIISHHHHSLTPSNSLMMMNNMQQSQYLQFPYSNFSNVTTARAQIPSQVIVKEDRRSSSDNSQCDAIAPPPPFIDFLGVGAT</sequence>
<dbReference type="GO" id="GO:0005634">
    <property type="term" value="C:nucleus"/>
    <property type="evidence" value="ECO:0007669"/>
    <property type="project" value="UniProtKB-SubCell"/>
</dbReference>
<dbReference type="SUPFAM" id="SSF46689">
    <property type="entry name" value="Homeodomain-like"/>
    <property type="match status" value="1"/>
</dbReference>
<dbReference type="FunFam" id="1.10.10.60:FF:000356">
    <property type="entry name" value="MYB transcription factor"/>
    <property type="match status" value="1"/>
</dbReference>
<dbReference type="GO" id="GO:0000981">
    <property type="term" value="F:DNA-binding transcription factor activity, RNA polymerase II-specific"/>
    <property type="evidence" value="ECO:0007669"/>
    <property type="project" value="TreeGrafter"/>
</dbReference>
<dbReference type="CDD" id="cd00167">
    <property type="entry name" value="SANT"/>
    <property type="match status" value="2"/>
</dbReference>
<dbReference type="PANTHER" id="PTHR45614">
    <property type="entry name" value="MYB PROTEIN-RELATED"/>
    <property type="match status" value="1"/>
</dbReference>
<reference evidence="9" key="1">
    <citation type="submission" date="2014-04" db="EMBL/GenBank/DDBJ databases">
        <title>PSTVd infection induces the degradation of SANT/HTH Myb mRNA, a plant morphogenesis-regulating transcription factor.</title>
        <authorList>
            <person name="Matousek J."/>
            <person name="Piernikarczyk R.J.J."/>
            <person name="Tycova A."/>
            <person name="Duraisamy G.S."/>
            <person name="Kocabek T."/>
            <person name="Steger G."/>
        </authorList>
    </citation>
    <scope>NUCLEOTIDE SEQUENCE</scope>
    <source>
        <tissue evidence="9">Leaf</tissue>
    </source>
</reference>
<dbReference type="Pfam" id="PF00249">
    <property type="entry name" value="Myb_DNA-binding"/>
    <property type="match status" value="2"/>
</dbReference>
<keyword evidence="5" id="KW-0804">Transcription</keyword>
<dbReference type="EMBL" id="HG983331">
    <property type="protein sequence ID" value="CDP90452.1"/>
    <property type="molecule type" value="mRNA"/>
</dbReference>
<evidence type="ECO:0000256" key="1">
    <source>
        <dbReference type="ARBA" id="ARBA00004123"/>
    </source>
</evidence>
<proteinExistence type="evidence at transcript level"/>
<protein>
    <submittedName>
        <fullName evidence="9">SANT/HTH Myb transcription factor</fullName>
    </submittedName>
</protein>
<dbReference type="GO" id="GO:0010597">
    <property type="term" value="P:green leaf volatile biosynthetic process"/>
    <property type="evidence" value="ECO:0007669"/>
    <property type="project" value="UniProtKB-ARBA"/>
</dbReference>
<feature type="domain" description="Myb-like" evidence="7">
    <location>
        <begin position="118"/>
        <end position="164"/>
    </location>
</feature>
<accession>A0A0D6DR05</accession>
<evidence type="ECO:0000259" key="8">
    <source>
        <dbReference type="PROSITE" id="PS51294"/>
    </source>
</evidence>
<evidence type="ECO:0000256" key="2">
    <source>
        <dbReference type="ARBA" id="ARBA00022737"/>
    </source>
</evidence>
<evidence type="ECO:0000259" key="7">
    <source>
        <dbReference type="PROSITE" id="PS50090"/>
    </source>
</evidence>
<dbReference type="SMART" id="SM00717">
    <property type="entry name" value="SANT"/>
    <property type="match status" value="2"/>
</dbReference>
<dbReference type="PANTHER" id="PTHR45614:SF175">
    <property type="entry name" value="TRANSCRIPTION FACTOR MYB105-RELATED"/>
    <property type="match status" value="1"/>
</dbReference>
<dbReference type="FunFam" id="1.10.10.60:FF:000060">
    <property type="entry name" value="MYB transcription factor"/>
    <property type="match status" value="1"/>
</dbReference>
<gene>
    <name evidence="9" type="primary">HTH Myb</name>
    <name evidence="9" type="synonym">SANT</name>
</gene>
<keyword evidence="2" id="KW-0677">Repeat</keyword>
<organism evidence="9">
    <name type="scientific">Nicotiana benthamiana</name>
    <dbReference type="NCBI Taxonomy" id="4100"/>
    <lineage>
        <taxon>Eukaryota</taxon>
        <taxon>Viridiplantae</taxon>
        <taxon>Streptophyta</taxon>
        <taxon>Embryophyta</taxon>
        <taxon>Tracheophyta</taxon>
        <taxon>Spermatophyta</taxon>
        <taxon>Magnoliopsida</taxon>
        <taxon>eudicotyledons</taxon>
        <taxon>Gunneridae</taxon>
        <taxon>Pentapetalae</taxon>
        <taxon>asterids</taxon>
        <taxon>lamiids</taxon>
        <taxon>Solanales</taxon>
        <taxon>Solanaceae</taxon>
        <taxon>Nicotianoideae</taxon>
        <taxon>Nicotianeae</taxon>
        <taxon>Nicotiana</taxon>
    </lineage>
</organism>
<dbReference type="AlphaFoldDB" id="A0A0D6DR05"/>
<evidence type="ECO:0000313" key="9">
    <source>
        <dbReference type="EMBL" id="CDP90452.1"/>
    </source>
</evidence>
<dbReference type="PROSITE" id="PS51294">
    <property type="entry name" value="HTH_MYB"/>
    <property type="match status" value="2"/>
</dbReference>
<comment type="subcellular location">
    <subcellularLocation>
        <location evidence="1">Nucleus</location>
    </subcellularLocation>
</comment>
<name>A0A0D6DR05_NICBE</name>
<dbReference type="PROSITE" id="PS50090">
    <property type="entry name" value="MYB_LIKE"/>
    <property type="match status" value="2"/>
</dbReference>
<evidence type="ECO:0000256" key="4">
    <source>
        <dbReference type="ARBA" id="ARBA00023125"/>
    </source>
</evidence>
<evidence type="ECO:0000256" key="6">
    <source>
        <dbReference type="ARBA" id="ARBA00023242"/>
    </source>
</evidence>
<keyword evidence="3" id="KW-0805">Transcription regulation</keyword>
<dbReference type="InterPro" id="IPR050560">
    <property type="entry name" value="MYB_TF"/>
</dbReference>
<dbReference type="InterPro" id="IPR017930">
    <property type="entry name" value="Myb_dom"/>
</dbReference>
<keyword evidence="4" id="KW-0238">DNA-binding</keyword>
<dbReference type="GO" id="GO:0000978">
    <property type="term" value="F:RNA polymerase II cis-regulatory region sequence-specific DNA binding"/>
    <property type="evidence" value="ECO:0007669"/>
    <property type="project" value="TreeGrafter"/>
</dbReference>
<feature type="domain" description="Myb-like" evidence="7">
    <location>
        <begin position="165"/>
        <end position="215"/>
    </location>
</feature>
<feature type="domain" description="HTH myb-type" evidence="8">
    <location>
        <begin position="165"/>
        <end position="219"/>
    </location>
</feature>
<keyword evidence="6" id="KW-0539">Nucleus</keyword>
<evidence type="ECO:0000256" key="5">
    <source>
        <dbReference type="ARBA" id="ARBA00023163"/>
    </source>
</evidence>
<evidence type="ECO:0000256" key="3">
    <source>
        <dbReference type="ARBA" id="ARBA00023015"/>
    </source>
</evidence>
<dbReference type="InterPro" id="IPR009057">
    <property type="entry name" value="Homeodomain-like_sf"/>
</dbReference>
<dbReference type="Gene3D" id="1.10.10.60">
    <property type="entry name" value="Homeodomain-like"/>
    <property type="match status" value="2"/>
</dbReference>
<dbReference type="InterPro" id="IPR001005">
    <property type="entry name" value="SANT/Myb"/>
</dbReference>
<feature type="domain" description="HTH myb-type" evidence="8">
    <location>
        <begin position="118"/>
        <end position="164"/>
    </location>
</feature>